<proteinExistence type="predicted"/>
<evidence type="ECO:0000313" key="2">
    <source>
        <dbReference type="Proteomes" id="UP000326396"/>
    </source>
</evidence>
<dbReference type="Proteomes" id="UP000326396">
    <property type="component" value="Linkage Group LG4"/>
</dbReference>
<dbReference type="EMBL" id="SZYD01000014">
    <property type="protein sequence ID" value="KAD4179121.1"/>
    <property type="molecule type" value="Genomic_DNA"/>
</dbReference>
<name>A0A5N6MY04_9ASTR</name>
<protein>
    <submittedName>
        <fullName evidence="1">Uncharacterized protein</fullName>
    </submittedName>
</protein>
<comment type="caution">
    <text evidence="1">The sequence shown here is derived from an EMBL/GenBank/DDBJ whole genome shotgun (WGS) entry which is preliminary data.</text>
</comment>
<evidence type="ECO:0000313" key="1">
    <source>
        <dbReference type="EMBL" id="KAD4179121.1"/>
    </source>
</evidence>
<dbReference type="AlphaFoldDB" id="A0A5N6MY04"/>
<gene>
    <name evidence="1" type="ORF">E3N88_27712</name>
</gene>
<reference evidence="1 2" key="1">
    <citation type="submission" date="2019-05" db="EMBL/GenBank/DDBJ databases">
        <title>Mikania micrantha, genome provides insights into the molecular mechanism of rapid growth.</title>
        <authorList>
            <person name="Liu B."/>
        </authorList>
    </citation>
    <scope>NUCLEOTIDE SEQUENCE [LARGE SCALE GENOMIC DNA]</scope>
    <source>
        <strain evidence="1">NLD-2019</strain>
        <tissue evidence="1">Leaf</tissue>
    </source>
</reference>
<keyword evidence="2" id="KW-1185">Reference proteome</keyword>
<sequence>MDDDEGKGLGDTSLRVLSRREESISTTWMTGGCEAWVIQQFDESCNGFDLFLAVGYEGWFYGTINGW</sequence>
<organism evidence="1 2">
    <name type="scientific">Mikania micrantha</name>
    <name type="common">bitter vine</name>
    <dbReference type="NCBI Taxonomy" id="192012"/>
    <lineage>
        <taxon>Eukaryota</taxon>
        <taxon>Viridiplantae</taxon>
        <taxon>Streptophyta</taxon>
        <taxon>Embryophyta</taxon>
        <taxon>Tracheophyta</taxon>
        <taxon>Spermatophyta</taxon>
        <taxon>Magnoliopsida</taxon>
        <taxon>eudicotyledons</taxon>
        <taxon>Gunneridae</taxon>
        <taxon>Pentapetalae</taxon>
        <taxon>asterids</taxon>
        <taxon>campanulids</taxon>
        <taxon>Asterales</taxon>
        <taxon>Asteraceae</taxon>
        <taxon>Asteroideae</taxon>
        <taxon>Heliantheae alliance</taxon>
        <taxon>Eupatorieae</taxon>
        <taxon>Mikania</taxon>
    </lineage>
</organism>
<accession>A0A5N6MY04</accession>
<dbReference type="PROSITE" id="PS51257">
    <property type="entry name" value="PROKAR_LIPOPROTEIN"/>
    <property type="match status" value="1"/>
</dbReference>